<keyword evidence="17" id="KW-1185">Reference proteome</keyword>
<dbReference type="SUPFAM" id="SSF109998">
    <property type="entry name" value="Triger factor/SurA peptide-binding domain-like"/>
    <property type="match status" value="1"/>
</dbReference>
<evidence type="ECO:0000256" key="8">
    <source>
        <dbReference type="ARBA" id="ARBA00023235"/>
    </source>
</evidence>
<comment type="caution">
    <text evidence="16">The sequence shown here is derived from an EMBL/GenBank/DDBJ whole genome shotgun (WGS) entry which is preliminary data.</text>
</comment>
<dbReference type="OrthoDB" id="9767721at2"/>
<dbReference type="HAMAP" id="MF_00303">
    <property type="entry name" value="Trigger_factor_Tig"/>
    <property type="match status" value="1"/>
</dbReference>
<name>A0A4R3K3B7_9FIRM</name>
<dbReference type="PANTHER" id="PTHR30560">
    <property type="entry name" value="TRIGGER FACTOR CHAPERONE AND PEPTIDYL-PROLYL CIS/TRANS ISOMERASE"/>
    <property type="match status" value="1"/>
</dbReference>
<evidence type="ECO:0000256" key="14">
    <source>
        <dbReference type="RuleBase" id="RU003914"/>
    </source>
</evidence>
<dbReference type="PIRSF" id="PIRSF003095">
    <property type="entry name" value="Trigger_factor"/>
    <property type="match status" value="1"/>
</dbReference>
<dbReference type="InterPro" id="IPR005215">
    <property type="entry name" value="Trig_fac"/>
</dbReference>
<dbReference type="GO" id="GO:0051083">
    <property type="term" value="P:'de novo' cotranslational protein folding"/>
    <property type="evidence" value="ECO:0007669"/>
    <property type="project" value="TreeGrafter"/>
</dbReference>
<dbReference type="PROSITE" id="PS50059">
    <property type="entry name" value="FKBP_PPIASE"/>
    <property type="match status" value="1"/>
</dbReference>
<dbReference type="SUPFAM" id="SSF102735">
    <property type="entry name" value="Trigger factor ribosome-binding domain"/>
    <property type="match status" value="1"/>
</dbReference>
<comment type="function">
    <text evidence="10 12">Involved in protein export. Acts as a chaperone by maintaining the newly synthesized protein in an open conformation. Functions as a peptidyl-prolyl cis-trans isomerase.</text>
</comment>
<dbReference type="GO" id="GO:0003755">
    <property type="term" value="F:peptidyl-prolyl cis-trans isomerase activity"/>
    <property type="evidence" value="ECO:0007669"/>
    <property type="project" value="UniProtKB-UniRule"/>
</dbReference>
<evidence type="ECO:0000256" key="4">
    <source>
        <dbReference type="ARBA" id="ARBA00016902"/>
    </source>
</evidence>
<comment type="domain">
    <text evidence="12">Consists of 3 domains; the N-terminus binds the ribosome, the middle domain has PPIase activity, while the C-terminus has intrinsic chaperone activity on its own.</text>
</comment>
<evidence type="ECO:0000256" key="1">
    <source>
        <dbReference type="ARBA" id="ARBA00000971"/>
    </source>
</evidence>
<evidence type="ECO:0000313" key="16">
    <source>
        <dbReference type="EMBL" id="TCS77156.1"/>
    </source>
</evidence>
<dbReference type="EMBL" id="SMAA01000018">
    <property type="protein sequence ID" value="TCS77156.1"/>
    <property type="molecule type" value="Genomic_DNA"/>
</dbReference>
<dbReference type="GO" id="GO:0015031">
    <property type="term" value="P:protein transport"/>
    <property type="evidence" value="ECO:0007669"/>
    <property type="project" value="UniProtKB-UniRule"/>
</dbReference>
<dbReference type="PANTHER" id="PTHR30560:SF3">
    <property type="entry name" value="TRIGGER FACTOR-LIKE PROTEIN TIG, CHLOROPLASTIC"/>
    <property type="match status" value="1"/>
</dbReference>
<evidence type="ECO:0000256" key="2">
    <source>
        <dbReference type="ARBA" id="ARBA00005464"/>
    </source>
</evidence>
<evidence type="ECO:0000256" key="10">
    <source>
        <dbReference type="ARBA" id="ARBA00024849"/>
    </source>
</evidence>
<feature type="domain" description="PPIase FKBP-type" evidence="15">
    <location>
        <begin position="164"/>
        <end position="246"/>
    </location>
</feature>
<evidence type="ECO:0000256" key="5">
    <source>
        <dbReference type="ARBA" id="ARBA00022618"/>
    </source>
</evidence>
<proteinExistence type="inferred from homology"/>
<evidence type="ECO:0000256" key="9">
    <source>
        <dbReference type="ARBA" id="ARBA00023306"/>
    </source>
</evidence>
<dbReference type="Proteomes" id="UP000295188">
    <property type="component" value="Unassembled WGS sequence"/>
</dbReference>
<dbReference type="Gene3D" id="3.10.50.40">
    <property type="match status" value="1"/>
</dbReference>
<keyword evidence="9 12" id="KW-0131">Cell cycle</keyword>
<evidence type="ECO:0000256" key="11">
    <source>
        <dbReference type="ARBA" id="ARBA00029986"/>
    </source>
</evidence>
<keyword evidence="6 12" id="KW-0697">Rotamase</keyword>
<dbReference type="InterPro" id="IPR037041">
    <property type="entry name" value="Trigger_fac_C_sf"/>
</dbReference>
<sequence length="429" mass="47503">MKVSTEKADSQKLVLTIEAPADELAKAVKAACKKLADRVNIPGFRKGHAPKQILVRHLGKQAILDEAFELLAPKTLNDAFIQEKVEPVDRPQIEIVTLEEGSDVVFKATVTPKPEVTLGDYKGLAVEMPKVEVSEDELEKQIKNMRSHHAKMVDAPEGAAVEKDNFITLDFLGKVDGTAFKGGEAKDYPLQVGSGQFIAGFEDQLIGVKVGEEKDVKVKFPDDYHEASLAGKEAVFSCKVNSIKIQELPELNDEFVKKSTSYESVEDMKAKLHENLLKAAKTRAESELRSKALKTAADNAKVSIPDVMVDNRVDSMLNELSVNLESHGMNMEQYLKYSNTDMSKLRETYRQSAAEAVKTDLVLEKIAQIEELKVAPEEIDTEISLMAARYGTTPKEVKKIVAKNGYIANLYETINRKKAAQLIIDNLAK</sequence>
<keyword evidence="12" id="KW-0963">Cytoplasm</keyword>
<evidence type="ECO:0000313" key="17">
    <source>
        <dbReference type="Proteomes" id="UP000295188"/>
    </source>
</evidence>
<dbReference type="InterPro" id="IPR008880">
    <property type="entry name" value="Trigger_fac_C"/>
</dbReference>
<reference evidence="16 17" key="1">
    <citation type="submission" date="2019-03" db="EMBL/GenBank/DDBJ databases">
        <title>Genomic Encyclopedia of Type Strains, Phase IV (KMG-IV): sequencing the most valuable type-strain genomes for metagenomic binning, comparative biology and taxonomic classification.</title>
        <authorList>
            <person name="Goeker M."/>
        </authorList>
    </citation>
    <scope>NUCLEOTIDE SEQUENCE [LARGE SCALE GENOMIC DNA]</scope>
    <source>
        <strain evidence="16 17">DSM 20467</strain>
    </source>
</reference>
<dbReference type="GO" id="GO:0043022">
    <property type="term" value="F:ribosome binding"/>
    <property type="evidence" value="ECO:0007669"/>
    <property type="project" value="TreeGrafter"/>
</dbReference>
<gene>
    <name evidence="12" type="primary">tig</name>
    <name evidence="16" type="ORF">EDC37_11831</name>
</gene>
<comment type="similarity">
    <text evidence="2 12 14">Belongs to the FKBP-type PPIase family. Tig subfamily.</text>
</comment>
<dbReference type="NCBIfam" id="TIGR00115">
    <property type="entry name" value="tig"/>
    <property type="match status" value="1"/>
</dbReference>
<evidence type="ECO:0000256" key="13">
    <source>
        <dbReference type="PROSITE-ProRule" id="PRU00277"/>
    </source>
</evidence>
<dbReference type="InterPro" id="IPR036611">
    <property type="entry name" value="Trigger_fac_ribosome-bd_sf"/>
</dbReference>
<evidence type="ECO:0000259" key="15">
    <source>
        <dbReference type="PROSITE" id="PS50059"/>
    </source>
</evidence>
<dbReference type="Pfam" id="PF05698">
    <property type="entry name" value="Trigger_C"/>
    <property type="match status" value="1"/>
</dbReference>
<dbReference type="Pfam" id="PF05697">
    <property type="entry name" value="Trigger_N"/>
    <property type="match status" value="1"/>
</dbReference>
<dbReference type="Pfam" id="PF00254">
    <property type="entry name" value="FKBP_C"/>
    <property type="match status" value="1"/>
</dbReference>
<dbReference type="SUPFAM" id="SSF54534">
    <property type="entry name" value="FKBP-like"/>
    <property type="match status" value="1"/>
</dbReference>
<evidence type="ECO:0000256" key="3">
    <source>
        <dbReference type="ARBA" id="ARBA00013194"/>
    </source>
</evidence>
<dbReference type="Gene3D" id="3.30.70.1050">
    <property type="entry name" value="Trigger factor ribosome-binding domain"/>
    <property type="match status" value="1"/>
</dbReference>
<accession>A0A4R3K3B7</accession>
<dbReference type="GO" id="GO:0043335">
    <property type="term" value="P:protein unfolding"/>
    <property type="evidence" value="ECO:0007669"/>
    <property type="project" value="TreeGrafter"/>
</dbReference>
<comment type="subcellular location">
    <subcellularLocation>
        <location evidence="12">Cytoplasm</location>
    </subcellularLocation>
    <text evidence="12">About half TF is bound to the ribosome near the polypeptide exit tunnel while the other half is free in the cytoplasm.</text>
</comment>
<dbReference type="FunFam" id="3.10.50.40:FF:000001">
    <property type="entry name" value="Trigger factor"/>
    <property type="match status" value="1"/>
</dbReference>
<dbReference type="InterPro" id="IPR001179">
    <property type="entry name" value="PPIase_FKBP_dom"/>
</dbReference>
<dbReference type="InterPro" id="IPR008881">
    <property type="entry name" value="Trigger_fac_ribosome-bd_bac"/>
</dbReference>
<dbReference type="InterPro" id="IPR046357">
    <property type="entry name" value="PPIase_dom_sf"/>
</dbReference>
<organism evidence="16 17">
    <name type="scientific">Pectinatus cerevisiiphilus</name>
    <dbReference type="NCBI Taxonomy" id="86956"/>
    <lineage>
        <taxon>Bacteria</taxon>
        <taxon>Bacillati</taxon>
        <taxon>Bacillota</taxon>
        <taxon>Negativicutes</taxon>
        <taxon>Selenomonadales</taxon>
        <taxon>Selenomonadaceae</taxon>
        <taxon>Pectinatus</taxon>
    </lineage>
</organism>
<keyword evidence="5 12" id="KW-0132">Cell division</keyword>
<dbReference type="GO" id="GO:0005737">
    <property type="term" value="C:cytoplasm"/>
    <property type="evidence" value="ECO:0007669"/>
    <property type="project" value="UniProtKB-SubCell"/>
</dbReference>
<evidence type="ECO:0000256" key="12">
    <source>
        <dbReference type="HAMAP-Rule" id="MF_00303"/>
    </source>
</evidence>
<evidence type="ECO:0000256" key="6">
    <source>
        <dbReference type="ARBA" id="ARBA00023110"/>
    </source>
</evidence>
<dbReference type="EC" id="5.2.1.8" evidence="3 12"/>
<dbReference type="RefSeq" id="WP_132551109.1">
    <property type="nucleotide sequence ID" value="NZ_SMAA01000018.1"/>
</dbReference>
<protein>
    <recommendedName>
        <fullName evidence="4 12">Trigger factor</fullName>
        <shortName evidence="12">TF</shortName>
        <ecNumber evidence="3 12">5.2.1.8</ecNumber>
    </recommendedName>
    <alternativeName>
        <fullName evidence="11 12">PPIase</fullName>
    </alternativeName>
</protein>
<evidence type="ECO:0000256" key="7">
    <source>
        <dbReference type="ARBA" id="ARBA00023186"/>
    </source>
</evidence>
<keyword evidence="8 12" id="KW-0413">Isomerase</keyword>
<comment type="catalytic activity">
    <reaction evidence="1 12 13">
        <text>[protein]-peptidylproline (omega=180) = [protein]-peptidylproline (omega=0)</text>
        <dbReference type="Rhea" id="RHEA:16237"/>
        <dbReference type="Rhea" id="RHEA-COMP:10747"/>
        <dbReference type="Rhea" id="RHEA-COMP:10748"/>
        <dbReference type="ChEBI" id="CHEBI:83833"/>
        <dbReference type="ChEBI" id="CHEBI:83834"/>
        <dbReference type="EC" id="5.2.1.8"/>
    </reaction>
</comment>
<dbReference type="GO" id="GO:0051301">
    <property type="term" value="P:cell division"/>
    <property type="evidence" value="ECO:0007669"/>
    <property type="project" value="UniProtKB-KW"/>
</dbReference>
<dbReference type="GO" id="GO:0044183">
    <property type="term" value="F:protein folding chaperone"/>
    <property type="evidence" value="ECO:0007669"/>
    <property type="project" value="TreeGrafter"/>
</dbReference>
<dbReference type="InterPro" id="IPR027304">
    <property type="entry name" value="Trigger_fact/SurA_dom_sf"/>
</dbReference>
<keyword evidence="7 12" id="KW-0143">Chaperone</keyword>
<dbReference type="Gene3D" id="1.10.3120.10">
    <property type="entry name" value="Trigger factor, C-terminal domain"/>
    <property type="match status" value="1"/>
</dbReference>
<dbReference type="AlphaFoldDB" id="A0A4R3K3B7"/>